<evidence type="ECO:0000313" key="7">
    <source>
        <dbReference type="Proteomes" id="UP001302367"/>
    </source>
</evidence>
<feature type="domain" description="Non-reducing end beta-L-arabinofuranosidase-like GH127 middle" evidence="2">
    <location>
        <begin position="444"/>
        <end position="526"/>
    </location>
</feature>
<evidence type="ECO:0000313" key="5">
    <source>
        <dbReference type="EMBL" id="WPB02052.1"/>
    </source>
</evidence>
<accession>A0A2G5HNV4</accession>
<organism evidence="4 6">
    <name type="scientific">Cercospora beticola</name>
    <name type="common">Sugarbeet leaf spot fungus</name>
    <dbReference type="NCBI Taxonomy" id="122368"/>
    <lineage>
        <taxon>Eukaryota</taxon>
        <taxon>Fungi</taxon>
        <taxon>Dikarya</taxon>
        <taxon>Ascomycota</taxon>
        <taxon>Pezizomycotina</taxon>
        <taxon>Dothideomycetes</taxon>
        <taxon>Dothideomycetidae</taxon>
        <taxon>Mycosphaerellales</taxon>
        <taxon>Mycosphaerellaceae</taxon>
        <taxon>Cercospora</taxon>
    </lineage>
</organism>
<proteinExistence type="predicted"/>
<dbReference type="SUPFAM" id="SSF48208">
    <property type="entry name" value="Six-hairpin glycosidases"/>
    <property type="match status" value="1"/>
</dbReference>
<dbReference type="AlphaFoldDB" id="A0A2G5HNV4"/>
<reference evidence="5 7" key="2">
    <citation type="submission" date="2023-09" db="EMBL/GenBank/DDBJ databases">
        <title>Complete-Gapless Cercospora beticola genome.</title>
        <authorList>
            <person name="Wyatt N.A."/>
            <person name="Spanner R.E."/>
            <person name="Bolton M.D."/>
        </authorList>
    </citation>
    <scope>NUCLEOTIDE SEQUENCE [LARGE SCALE GENOMIC DNA]</scope>
    <source>
        <strain evidence="5">Cb09-40</strain>
    </source>
</reference>
<evidence type="ECO:0000313" key="4">
    <source>
        <dbReference type="EMBL" id="PIA93882.1"/>
    </source>
</evidence>
<dbReference type="InterPro" id="IPR049046">
    <property type="entry name" value="Beta-AFase-like_GH127_middle"/>
</dbReference>
<evidence type="ECO:0000259" key="3">
    <source>
        <dbReference type="Pfam" id="PF20737"/>
    </source>
</evidence>
<dbReference type="Pfam" id="PF07944">
    <property type="entry name" value="Beta-AFase-like_GH127_cat"/>
    <property type="match status" value="1"/>
</dbReference>
<dbReference type="EMBL" id="CP134187">
    <property type="protein sequence ID" value="WPB02052.1"/>
    <property type="molecule type" value="Genomic_DNA"/>
</dbReference>
<reference evidence="4 6" key="1">
    <citation type="submission" date="2015-10" db="EMBL/GenBank/DDBJ databases">
        <title>The cercosporin biosynthetic gene cluster was horizontally transferred to several fungal lineages and shown to be expanded in Cercospora beticola based on microsynteny with recipient genomes.</title>
        <authorList>
            <person name="De Jonge R."/>
            <person name="Ebert M.K."/>
            <person name="Suttle J.C."/>
            <person name="Jurick Ii W.M."/>
            <person name="Secor G.A."/>
            <person name="Thomma B.P."/>
            <person name="Van De Peer Y."/>
            <person name="Bolton M.D."/>
        </authorList>
    </citation>
    <scope>NUCLEOTIDE SEQUENCE [LARGE SCALE GENOMIC DNA]</scope>
    <source>
        <strain evidence="4 6">09-40</strain>
    </source>
</reference>
<dbReference type="PANTHER" id="PTHR43465">
    <property type="entry name" value="DUF1680 DOMAIN PROTEIN (AFU_ORTHOLOGUE AFUA_1G08910)"/>
    <property type="match status" value="1"/>
</dbReference>
<dbReference type="Proteomes" id="UP001302367">
    <property type="component" value="Chromosome 4"/>
</dbReference>
<keyword evidence="7" id="KW-1185">Reference proteome</keyword>
<dbReference type="EMBL" id="LKMD01000105">
    <property type="protein sequence ID" value="PIA93882.1"/>
    <property type="molecule type" value="Genomic_DNA"/>
</dbReference>
<dbReference type="GO" id="GO:0005975">
    <property type="term" value="P:carbohydrate metabolic process"/>
    <property type="evidence" value="ECO:0007669"/>
    <property type="project" value="InterPro"/>
</dbReference>
<evidence type="ECO:0000313" key="6">
    <source>
        <dbReference type="Proteomes" id="UP000230605"/>
    </source>
</evidence>
<dbReference type="InterPro" id="IPR008928">
    <property type="entry name" value="6-hairpin_glycosidase_sf"/>
</dbReference>
<dbReference type="InterPro" id="IPR049174">
    <property type="entry name" value="Beta-AFase-like"/>
</dbReference>
<name>A0A2G5HNV4_CERBT</name>
<dbReference type="InterPro" id="IPR012878">
    <property type="entry name" value="Beta-AFase-like_GH127_cat"/>
</dbReference>
<dbReference type="Pfam" id="PF20736">
    <property type="entry name" value="Glyco_hydro127M"/>
    <property type="match status" value="1"/>
</dbReference>
<dbReference type="Pfam" id="PF20737">
    <property type="entry name" value="Glyco_hydro127C"/>
    <property type="match status" value="1"/>
</dbReference>
<dbReference type="Proteomes" id="UP000230605">
    <property type="component" value="Chromosome 4"/>
</dbReference>
<evidence type="ECO:0000259" key="1">
    <source>
        <dbReference type="Pfam" id="PF07944"/>
    </source>
</evidence>
<dbReference type="OrthoDB" id="654211at2759"/>
<evidence type="ECO:0000259" key="2">
    <source>
        <dbReference type="Pfam" id="PF20736"/>
    </source>
</evidence>
<dbReference type="InterPro" id="IPR049049">
    <property type="entry name" value="Beta-AFase-like_GH127_C"/>
</dbReference>
<sequence>MAYPQTTFAHTTIDEDCLIGRRQKAVCANTLTYQLQVLKQTGRYDGFKLKWHPVYDEPPLVWPIPNHLFWDSDVAKWIEGACYFLKQHSLPEVEQAITELVEMIIGAQQEDGYLNIHYTVVQPGKRFTNLRDMHELYNCGHLIEAALAHHDLYHNDQLMRPILKYVDLLCQTFGPGLEQLHGYPGHPEIELALLRLYERTGDKKHLTLARFFITERGTKSQEGLNYFDWESLKRGDDPAKRPAFYPEPRCLWYHQAHAPIAEQETIEGHSVRAMYLLIGAADLVRLDPQFSGTKLEQAIYRLWHNMIQRKMYVTGGVGSIKQWEGFGQDYFLPQGSEEGGCYAETCASIGVMMLAQRLLQNKLDGSFADVMELCLFNTVLTSMSFDGKAFTYDNQLASCDADLSKRCDWFTVSCCPPNVSRLLGQIGGYAWLYNIDGAKSSASVVAHLYVASTLQFSVTDKDVRITQKTQYPWVGDIDFALSNTGVEVELKLRIPGWASSYNLEPPCNEATLSDGYLTLPAKWLANHQSFRLSIPLKSRWIAQHPFANQHTLSRARGPVIYCVEDFDNPWVNDHFKSVHLDHEGTWDEIETTDDATGDKYVALTLHNGARRLDPKVVAGSPVIDAKELQAHLEASERIETLKFVPYYFRANRGGKGHMRVGLKR</sequence>
<gene>
    <name evidence="4" type="ORF">CB0940_04782</name>
    <name evidence="5" type="ORF">RHO25_006686</name>
</gene>
<feature type="domain" description="Non-reducing end beta-L-arabinofuranosidase-like GH127 C-terminal" evidence="3">
    <location>
        <begin position="548"/>
        <end position="660"/>
    </location>
</feature>
<dbReference type="PANTHER" id="PTHR43465:SF2">
    <property type="entry name" value="DUF1680 DOMAIN PROTEIN (AFU_ORTHOLOGUE AFUA_1G08910)"/>
    <property type="match status" value="1"/>
</dbReference>
<protein>
    <submittedName>
        <fullName evidence="4">Non-reducing end beta-L-arabinofuranosidase</fullName>
    </submittedName>
</protein>
<feature type="domain" description="Non-reducing end beta-L-arabinofuranosidase-like GH127 catalytic" evidence="1">
    <location>
        <begin position="19"/>
        <end position="426"/>
    </location>
</feature>